<feature type="domain" description="DUF4283" evidence="2">
    <location>
        <begin position="113"/>
        <end position="189"/>
    </location>
</feature>
<evidence type="ECO:0000256" key="1">
    <source>
        <dbReference type="SAM" id="MobiDB-lite"/>
    </source>
</evidence>
<dbReference type="AlphaFoldDB" id="A0A484NA59"/>
<dbReference type="InterPro" id="IPR025558">
    <property type="entry name" value="DUF4283"/>
</dbReference>
<evidence type="ECO:0000313" key="3">
    <source>
        <dbReference type="EMBL" id="VFQ97457.1"/>
    </source>
</evidence>
<dbReference type="PANTHER" id="PTHR33233:SF14">
    <property type="entry name" value="ENDONUCLEASE_EXONUCLEASE_PHOSPHATASE"/>
    <property type="match status" value="1"/>
</dbReference>
<evidence type="ECO:0000259" key="2">
    <source>
        <dbReference type="Pfam" id="PF14111"/>
    </source>
</evidence>
<feature type="region of interest" description="Disordered" evidence="1">
    <location>
        <begin position="321"/>
        <end position="356"/>
    </location>
</feature>
<evidence type="ECO:0000313" key="4">
    <source>
        <dbReference type="Proteomes" id="UP000595140"/>
    </source>
</evidence>
<dbReference type="EMBL" id="OOIL02006544">
    <property type="protein sequence ID" value="VFQ97457.1"/>
    <property type="molecule type" value="Genomic_DNA"/>
</dbReference>
<protein>
    <recommendedName>
        <fullName evidence="2">DUF4283 domain-containing protein</fullName>
    </recommendedName>
</protein>
<accession>A0A484NA59</accession>
<dbReference type="Proteomes" id="UP000595140">
    <property type="component" value="Unassembled WGS sequence"/>
</dbReference>
<name>A0A484NA59_9ASTE</name>
<dbReference type="OrthoDB" id="1001863at2759"/>
<gene>
    <name evidence="3" type="ORF">CCAM_LOCUS39233</name>
</gene>
<sequence length="393" mass="44979">MPRRRGRPKKATNQGHGANTPGDINASSSKGSPEKKTPSTEEQQRSINHNEIDDLSNLDLKNDKEPPKTYASVVGHQDQDEEFNLKFIPATEINGNLVAKLTQEDVIESGTYWDATLVCCILGANPPLEVVKGFINRIWKAYDIEEISLLREGQFIIMFKKPEDRDTVLKRKYYYFDNKQVMVQKWYPGARVNVENLDDIPIWIQLPELDMKFWSLTGLSKLGSLVGKPVKRDRATTKKTKYSYARIQVEVKVQQDFPTEIKFLDDEDIVITQQVIYEWCPCLCSHCKKLGHLQENCKRKDGKVNARRKLIWKEKRPEGAKEEEQCVDEGNNGKKEEVPGIPMEKDNDEGFIEVSGKKAAKRRTSLTIEEDPLVALMKVMESAQFSGHYPFLS</sequence>
<dbReference type="PANTHER" id="PTHR33233">
    <property type="entry name" value="ENDONUCLEASE/EXONUCLEASE/PHOSPHATASE"/>
    <property type="match status" value="1"/>
</dbReference>
<keyword evidence="4" id="KW-1185">Reference proteome</keyword>
<feature type="region of interest" description="Disordered" evidence="1">
    <location>
        <begin position="1"/>
        <end position="75"/>
    </location>
</feature>
<feature type="compositionally biased region" description="Basic residues" evidence="1">
    <location>
        <begin position="1"/>
        <end position="10"/>
    </location>
</feature>
<dbReference type="Pfam" id="PF14111">
    <property type="entry name" value="DUF4283"/>
    <property type="match status" value="1"/>
</dbReference>
<feature type="compositionally biased region" description="Basic and acidic residues" evidence="1">
    <location>
        <begin position="32"/>
        <end position="52"/>
    </location>
</feature>
<proteinExistence type="predicted"/>
<reference evidence="3 4" key="1">
    <citation type="submission" date="2018-04" db="EMBL/GenBank/DDBJ databases">
        <authorList>
            <person name="Vogel A."/>
        </authorList>
    </citation>
    <scope>NUCLEOTIDE SEQUENCE [LARGE SCALE GENOMIC DNA]</scope>
</reference>
<organism evidence="3 4">
    <name type="scientific">Cuscuta campestris</name>
    <dbReference type="NCBI Taxonomy" id="132261"/>
    <lineage>
        <taxon>Eukaryota</taxon>
        <taxon>Viridiplantae</taxon>
        <taxon>Streptophyta</taxon>
        <taxon>Embryophyta</taxon>
        <taxon>Tracheophyta</taxon>
        <taxon>Spermatophyta</taxon>
        <taxon>Magnoliopsida</taxon>
        <taxon>eudicotyledons</taxon>
        <taxon>Gunneridae</taxon>
        <taxon>Pentapetalae</taxon>
        <taxon>asterids</taxon>
        <taxon>lamiids</taxon>
        <taxon>Solanales</taxon>
        <taxon>Convolvulaceae</taxon>
        <taxon>Cuscuteae</taxon>
        <taxon>Cuscuta</taxon>
        <taxon>Cuscuta subgen. Grammica</taxon>
        <taxon>Cuscuta sect. Cleistogrammica</taxon>
    </lineage>
</organism>